<dbReference type="AlphaFoldDB" id="A0A7G8PSR1"/>
<accession>A0A7G8PSR1</accession>
<dbReference type="RefSeq" id="WP_186991087.1">
    <property type="nucleotide sequence ID" value="NZ_CP052909.1"/>
</dbReference>
<dbReference type="Proteomes" id="UP000515514">
    <property type="component" value="Chromosome"/>
</dbReference>
<protein>
    <recommendedName>
        <fullName evidence="3">Adhesin domain-containing protein</fullName>
    </recommendedName>
</protein>
<dbReference type="KEGG" id="alti:ALE3EI_0802"/>
<keyword evidence="2" id="KW-1185">Reference proteome</keyword>
<evidence type="ECO:0008006" key="3">
    <source>
        <dbReference type="Google" id="ProtNLM"/>
    </source>
</evidence>
<proteinExistence type="predicted"/>
<gene>
    <name evidence="1" type="ORF">ALE3EI_0802</name>
</gene>
<dbReference type="EMBL" id="CP052909">
    <property type="protein sequence ID" value="QNJ97377.1"/>
    <property type="molecule type" value="Genomic_DNA"/>
</dbReference>
<organism evidence="1 2">
    <name type="scientific">Constantimarinum furrinae</name>
    <dbReference type="NCBI Taxonomy" id="2562285"/>
    <lineage>
        <taxon>Bacteria</taxon>
        <taxon>Pseudomonadati</taxon>
        <taxon>Bacteroidota</taxon>
        <taxon>Flavobacteriia</taxon>
        <taxon>Flavobacteriales</taxon>
        <taxon>Flavobacteriaceae</taxon>
        <taxon>Altibacter/Constantimarinum group</taxon>
        <taxon>Constantimarinum</taxon>
    </lineage>
</organism>
<name>A0A7G8PSR1_9FLAO</name>
<evidence type="ECO:0000313" key="1">
    <source>
        <dbReference type="EMBL" id="QNJ97377.1"/>
    </source>
</evidence>
<sequence length="208" mass="22543">MLKRLVAIAIMLPCLAGFGQKLSTKEFDAEAIHRVEIEADNVFKVTVESSKSKKISLVTAIEGETFENILVTSVNTYGVLKIGTAFTPFYVPRNDKLTAHKVISAEMTLTVPEGITVVVESNLATVYGSGNFQRFDVSLASGSCFLSDFTGNAKLHTKQGTILVSAGNGVSGKAISRYGMAINELPKRKKYLIEAESLYGTVKLLRTQ</sequence>
<reference evidence="1 2" key="1">
    <citation type="submission" date="2020-04" db="EMBL/GenBank/DDBJ databases">
        <title>Genome sequence of Altibacter aquimarinus strain ALE3EI.</title>
        <authorList>
            <person name="Oh H.-M."/>
            <person name="Jang D."/>
        </authorList>
    </citation>
    <scope>NUCLEOTIDE SEQUENCE [LARGE SCALE GENOMIC DNA]</scope>
    <source>
        <strain evidence="1 2">ALE3EI</strain>
    </source>
</reference>
<evidence type="ECO:0000313" key="2">
    <source>
        <dbReference type="Proteomes" id="UP000515514"/>
    </source>
</evidence>